<protein>
    <recommendedName>
        <fullName evidence="1">RNA-directed DNA polymerase</fullName>
        <ecNumber evidence="1">2.7.7.49</ecNumber>
    </recommendedName>
</protein>
<reference evidence="3 4" key="1">
    <citation type="journal article" date="2019" name="Sci. Rep.">
        <title>Orb-weaving spider Araneus ventricosus genome elucidates the spidroin gene catalogue.</title>
        <authorList>
            <person name="Kono N."/>
            <person name="Nakamura H."/>
            <person name="Ohtoshi R."/>
            <person name="Moran D.A.P."/>
            <person name="Shinohara A."/>
            <person name="Yoshida Y."/>
            <person name="Fujiwara M."/>
            <person name="Mori M."/>
            <person name="Tomita M."/>
            <person name="Arakawa K."/>
        </authorList>
    </citation>
    <scope>NUCLEOTIDE SEQUENCE [LARGE SCALE GENOMIC DNA]</scope>
</reference>
<evidence type="ECO:0000259" key="2">
    <source>
        <dbReference type="PROSITE" id="PS50878"/>
    </source>
</evidence>
<dbReference type="Gene3D" id="3.30.70.270">
    <property type="match status" value="2"/>
</dbReference>
<dbReference type="InterPro" id="IPR000477">
    <property type="entry name" value="RT_dom"/>
</dbReference>
<dbReference type="FunFam" id="3.30.70.270:FF:000020">
    <property type="entry name" value="Transposon Tf2-6 polyprotein-like Protein"/>
    <property type="match status" value="1"/>
</dbReference>
<proteinExistence type="predicted"/>
<accession>A0A4Y2HND9</accession>
<keyword evidence="4" id="KW-1185">Reference proteome</keyword>
<dbReference type="Proteomes" id="UP000499080">
    <property type="component" value="Unassembled WGS sequence"/>
</dbReference>
<dbReference type="GO" id="GO:0003964">
    <property type="term" value="F:RNA-directed DNA polymerase activity"/>
    <property type="evidence" value="ECO:0007669"/>
    <property type="project" value="UniProtKB-EC"/>
</dbReference>
<organism evidence="3 4">
    <name type="scientific">Araneus ventricosus</name>
    <name type="common">Orbweaver spider</name>
    <name type="synonym">Epeira ventricosa</name>
    <dbReference type="NCBI Taxonomy" id="182803"/>
    <lineage>
        <taxon>Eukaryota</taxon>
        <taxon>Metazoa</taxon>
        <taxon>Ecdysozoa</taxon>
        <taxon>Arthropoda</taxon>
        <taxon>Chelicerata</taxon>
        <taxon>Arachnida</taxon>
        <taxon>Araneae</taxon>
        <taxon>Araneomorphae</taxon>
        <taxon>Entelegynae</taxon>
        <taxon>Araneoidea</taxon>
        <taxon>Araneidae</taxon>
        <taxon>Araneus</taxon>
    </lineage>
</organism>
<dbReference type="SUPFAM" id="SSF56672">
    <property type="entry name" value="DNA/RNA polymerases"/>
    <property type="match status" value="1"/>
</dbReference>
<evidence type="ECO:0000256" key="1">
    <source>
        <dbReference type="ARBA" id="ARBA00012493"/>
    </source>
</evidence>
<gene>
    <name evidence="3" type="primary">TY3B-G_48</name>
    <name evidence="3" type="ORF">AVEN_263953_1</name>
</gene>
<dbReference type="PANTHER" id="PTHR33064">
    <property type="entry name" value="POL PROTEIN"/>
    <property type="match status" value="1"/>
</dbReference>
<dbReference type="EC" id="2.7.7.49" evidence="1"/>
<feature type="domain" description="Reverse transcriptase" evidence="2">
    <location>
        <begin position="1"/>
        <end position="32"/>
    </location>
</feature>
<dbReference type="PROSITE" id="PS50878">
    <property type="entry name" value="RT_POL"/>
    <property type="match status" value="1"/>
</dbReference>
<dbReference type="AlphaFoldDB" id="A0A4Y2HND9"/>
<dbReference type="InterPro" id="IPR043128">
    <property type="entry name" value="Rev_trsase/Diguanyl_cyclase"/>
</dbReference>
<sequence length="118" mass="13744">MKYRVASEYGLEINFKKYQFLKRKIEFLGYVIEEGTVRPSPSKTIAIQNFPEPKNVKQMQTFLGLTGYFRKFVPGYSKIALSDMLRNGVEFEFGPMQRQAFDRLKELLCQSPVLFSAQ</sequence>
<evidence type="ECO:0000313" key="4">
    <source>
        <dbReference type="Proteomes" id="UP000499080"/>
    </source>
</evidence>
<name>A0A4Y2HND9_ARAVE</name>
<comment type="caution">
    <text evidence="3">The sequence shown here is derived from an EMBL/GenBank/DDBJ whole genome shotgun (WGS) entry which is preliminary data.</text>
</comment>
<dbReference type="OrthoDB" id="6432266at2759"/>
<dbReference type="EMBL" id="BGPR01002051">
    <property type="protein sequence ID" value="GBM66896.1"/>
    <property type="molecule type" value="Genomic_DNA"/>
</dbReference>
<evidence type="ECO:0000313" key="3">
    <source>
        <dbReference type="EMBL" id="GBM66896.1"/>
    </source>
</evidence>
<dbReference type="PANTHER" id="PTHR33064:SF37">
    <property type="entry name" value="RIBONUCLEASE H"/>
    <property type="match status" value="1"/>
</dbReference>
<dbReference type="InterPro" id="IPR043502">
    <property type="entry name" value="DNA/RNA_pol_sf"/>
</dbReference>
<dbReference type="InterPro" id="IPR051320">
    <property type="entry name" value="Viral_Replic_Matur_Polypro"/>
</dbReference>